<dbReference type="EMBL" id="CM042021">
    <property type="protein sequence ID" value="KAI3819152.1"/>
    <property type="molecule type" value="Genomic_DNA"/>
</dbReference>
<keyword evidence="2" id="KW-1185">Reference proteome</keyword>
<comment type="caution">
    <text evidence="1">The sequence shown here is derived from an EMBL/GenBank/DDBJ whole genome shotgun (WGS) entry which is preliminary data.</text>
</comment>
<dbReference type="Proteomes" id="UP001056120">
    <property type="component" value="Linkage Group LG04"/>
</dbReference>
<sequence length="75" mass="8373">MDLIIRSKDVAADSLKEIRRKPIPLTLLLLTDLMVRSKDVAADSLKDIRRKPVPADNLKQSVANLLLLKIKPISS</sequence>
<evidence type="ECO:0000313" key="1">
    <source>
        <dbReference type="EMBL" id="KAI3819152.1"/>
    </source>
</evidence>
<reference evidence="2" key="1">
    <citation type="journal article" date="2022" name="Mol. Ecol. Resour.">
        <title>The genomes of chicory, endive, great burdock and yacon provide insights into Asteraceae palaeo-polyploidization history and plant inulin production.</title>
        <authorList>
            <person name="Fan W."/>
            <person name="Wang S."/>
            <person name="Wang H."/>
            <person name="Wang A."/>
            <person name="Jiang F."/>
            <person name="Liu H."/>
            <person name="Zhao H."/>
            <person name="Xu D."/>
            <person name="Zhang Y."/>
        </authorList>
    </citation>
    <scope>NUCLEOTIDE SEQUENCE [LARGE SCALE GENOMIC DNA]</scope>
    <source>
        <strain evidence="2">cv. Yunnan</strain>
    </source>
</reference>
<evidence type="ECO:0000313" key="2">
    <source>
        <dbReference type="Proteomes" id="UP001056120"/>
    </source>
</evidence>
<organism evidence="1 2">
    <name type="scientific">Smallanthus sonchifolius</name>
    <dbReference type="NCBI Taxonomy" id="185202"/>
    <lineage>
        <taxon>Eukaryota</taxon>
        <taxon>Viridiplantae</taxon>
        <taxon>Streptophyta</taxon>
        <taxon>Embryophyta</taxon>
        <taxon>Tracheophyta</taxon>
        <taxon>Spermatophyta</taxon>
        <taxon>Magnoliopsida</taxon>
        <taxon>eudicotyledons</taxon>
        <taxon>Gunneridae</taxon>
        <taxon>Pentapetalae</taxon>
        <taxon>asterids</taxon>
        <taxon>campanulids</taxon>
        <taxon>Asterales</taxon>
        <taxon>Asteraceae</taxon>
        <taxon>Asteroideae</taxon>
        <taxon>Heliantheae alliance</taxon>
        <taxon>Millerieae</taxon>
        <taxon>Smallanthus</taxon>
    </lineage>
</organism>
<proteinExistence type="predicted"/>
<protein>
    <submittedName>
        <fullName evidence="1">Uncharacterized protein</fullName>
    </submittedName>
</protein>
<name>A0ACB9JG83_9ASTR</name>
<gene>
    <name evidence="1" type="ORF">L1987_12977</name>
</gene>
<reference evidence="1 2" key="2">
    <citation type="journal article" date="2022" name="Mol. Ecol. Resour.">
        <title>The genomes of chicory, endive, great burdock and yacon provide insights into Asteraceae paleo-polyploidization history and plant inulin production.</title>
        <authorList>
            <person name="Fan W."/>
            <person name="Wang S."/>
            <person name="Wang H."/>
            <person name="Wang A."/>
            <person name="Jiang F."/>
            <person name="Liu H."/>
            <person name="Zhao H."/>
            <person name="Xu D."/>
            <person name="Zhang Y."/>
        </authorList>
    </citation>
    <scope>NUCLEOTIDE SEQUENCE [LARGE SCALE GENOMIC DNA]</scope>
    <source>
        <strain evidence="2">cv. Yunnan</strain>
        <tissue evidence="1">Leaves</tissue>
    </source>
</reference>
<accession>A0ACB9JG83</accession>